<proteinExistence type="predicted"/>
<gene>
    <name evidence="1" type="ORF">PTTG_30348</name>
</gene>
<reference evidence="1" key="1">
    <citation type="submission" date="2009-11" db="EMBL/GenBank/DDBJ databases">
        <authorList>
            <consortium name="The Broad Institute Genome Sequencing Platform"/>
            <person name="Ward D."/>
            <person name="Feldgarden M."/>
            <person name="Earl A."/>
            <person name="Young S.K."/>
            <person name="Zeng Q."/>
            <person name="Koehrsen M."/>
            <person name="Alvarado L."/>
            <person name="Berlin A."/>
            <person name="Bochicchio J."/>
            <person name="Borenstein D."/>
            <person name="Chapman S.B."/>
            <person name="Chen Z."/>
            <person name="Engels R."/>
            <person name="Freedman E."/>
            <person name="Gellesch M."/>
            <person name="Goldberg J."/>
            <person name="Griggs A."/>
            <person name="Gujja S."/>
            <person name="Heilman E."/>
            <person name="Heiman D."/>
            <person name="Hepburn T."/>
            <person name="Howarth C."/>
            <person name="Jen D."/>
            <person name="Larson L."/>
            <person name="Lewis B."/>
            <person name="Mehta T."/>
            <person name="Park D."/>
            <person name="Pearson M."/>
            <person name="Roberts A."/>
            <person name="Saif S."/>
            <person name="Shea T."/>
            <person name="Shenoy N."/>
            <person name="Sisk P."/>
            <person name="Stolte C."/>
            <person name="Sykes S."/>
            <person name="Thomson T."/>
            <person name="Walk T."/>
            <person name="White J."/>
            <person name="Yandava C."/>
            <person name="Izard J."/>
            <person name="Baranova O.V."/>
            <person name="Blanton J.M."/>
            <person name="Tanner A.C."/>
            <person name="Dewhirst F.E."/>
            <person name="Haas B."/>
            <person name="Nusbaum C."/>
            <person name="Birren B."/>
        </authorList>
    </citation>
    <scope>NUCLEOTIDE SEQUENCE [LARGE SCALE GENOMIC DNA]</scope>
    <source>
        <strain evidence="1">1-1 BBBD Race 1</strain>
    </source>
</reference>
<organism evidence="1">
    <name type="scientific">Puccinia triticina (isolate 1-1 / race 1 (BBBD))</name>
    <name type="common">Brown leaf rust fungus</name>
    <dbReference type="NCBI Taxonomy" id="630390"/>
    <lineage>
        <taxon>Eukaryota</taxon>
        <taxon>Fungi</taxon>
        <taxon>Dikarya</taxon>
        <taxon>Basidiomycota</taxon>
        <taxon>Pucciniomycotina</taxon>
        <taxon>Pucciniomycetes</taxon>
        <taxon>Pucciniales</taxon>
        <taxon>Pucciniaceae</taxon>
        <taxon>Puccinia</taxon>
    </lineage>
</organism>
<protein>
    <submittedName>
        <fullName evidence="1 2">Uncharacterized protein</fullName>
    </submittedName>
</protein>
<dbReference type="VEuPathDB" id="FungiDB:PTTG_30348"/>
<name>A0A180FZ79_PUCT1</name>
<evidence type="ECO:0000313" key="2">
    <source>
        <dbReference type="EnsemblFungi" id="PTTG_30348-t43_1-p1"/>
    </source>
</evidence>
<dbReference type="OrthoDB" id="2337740at2759"/>
<accession>A0A180FZ79</accession>
<dbReference type="STRING" id="630390.A0A180FZ79"/>
<dbReference type="EMBL" id="ADAS02003025">
    <property type="protein sequence ID" value="OAV85677.1"/>
    <property type="molecule type" value="Genomic_DNA"/>
</dbReference>
<keyword evidence="3" id="KW-1185">Reference proteome</keyword>
<reference evidence="2" key="4">
    <citation type="submission" date="2025-05" db="UniProtKB">
        <authorList>
            <consortium name="EnsemblFungi"/>
        </authorList>
    </citation>
    <scope>IDENTIFICATION</scope>
    <source>
        <strain evidence="2">isolate 1-1 / race 1 (BBBD)</strain>
    </source>
</reference>
<reference evidence="2 3" key="3">
    <citation type="journal article" date="2017" name="G3 (Bethesda)">
        <title>Comparative analysis highlights variable genome content of wheat rusts and divergence of the mating loci.</title>
        <authorList>
            <person name="Cuomo C.A."/>
            <person name="Bakkeren G."/>
            <person name="Khalil H.B."/>
            <person name="Panwar V."/>
            <person name="Joly D."/>
            <person name="Linning R."/>
            <person name="Sakthikumar S."/>
            <person name="Song X."/>
            <person name="Adiconis X."/>
            <person name="Fan L."/>
            <person name="Goldberg J.M."/>
            <person name="Levin J.Z."/>
            <person name="Young S."/>
            <person name="Zeng Q."/>
            <person name="Anikster Y."/>
            <person name="Bruce M."/>
            <person name="Wang M."/>
            <person name="Yin C."/>
            <person name="McCallum B."/>
            <person name="Szabo L.J."/>
            <person name="Hulbert S."/>
            <person name="Chen X."/>
            <person name="Fellers J.P."/>
        </authorList>
    </citation>
    <scope>NUCLEOTIDE SEQUENCE</scope>
    <source>
        <strain evidence="3">Isolate 1-1 / race 1 (BBBD)</strain>
        <strain evidence="2">isolate 1-1 / race 1 (BBBD)</strain>
    </source>
</reference>
<dbReference type="EnsemblFungi" id="PTTG_30348-t43_1">
    <property type="protein sequence ID" value="PTTG_30348-t43_1-p1"/>
    <property type="gene ID" value="PTTG_30348"/>
</dbReference>
<evidence type="ECO:0000313" key="3">
    <source>
        <dbReference type="Proteomes" id="UP000005240"/>
    </source>
</evidence>
<evidence type="ECO:0000313" key="1">
    <source>
        <dbReference type="EMBL" id="OAV85677.1"/>
    </source>
</evidence>
<reference evidence="1" key="2">
    <citation type="submission" date="2016-05" db="EMBL/GenBank/DDBJ databases">
        <title>Comparative analysis highlights variable genome content of wheat rusts and divergence of the mating loci.</title>
        <authorList>
            <person name="Cuomo C.A."/>
            <person name="Bakkeren G."/>
            <person name="Szabo L."/>
            <person name="Khalil H."/>
            <person name="Joly D."/>
            <person name="Goldberg J."/>
            <person name="Young S."/>
            <person name="Zeng Q."/>
            <person name="Fellers J."/>
        </authorList>
    </citation>
    <scope>NUCLEOTIDE SEQUENCE [LARGE SCALE GENOMIC DNA]</scope>
    <source>
        <strain evidence="1">1-1 BBBD Race 1</strain>
    </source>
</reference>
<sequence>MTEIYPFIANIEYVVPEPTTSEVPAPHGTKAHPSAMQMNGYDNYKAISAAAASSSQKAGRPPEYHFKIFYACPCSGHHKAPLNSRKEASDRKCGCKAKFEISHHRPTNTMRVKWHWKHSHELNTLEDMQATRLPVSKGIQKLLLAPDLNTLCKTVSAAPEGRRIMYDLVHNLICTRLIAPARRDPNVFTSLALWQSHLDGLGWYTFSPALVDSDMFLFALQSPWQREMMLAHGTTMLFVDATHNAVSNHFLWAIGRLVSIPS</sequence>
<dbReference type="AlphaFoldDB" id="A0A180FZ79"/>
<dbReference type="Proteomes" id="UP000005240">
    <property type="component" value="Unassembled WGS sequence"/>
</dbReference>